<evidence type="ECO:0000313" key="3">
    <source>
        <dbReference type="EMBL" id="TRW17099.1"/>
    </source>
</evidence>
<comment type="similarity">
    <text evidence="1">Belongs to the AB hydrolase superfamily. Bacterial non-heme haloperoxidase / perhydrolase family.</text>
</comment>
<dbReference type="InterPro" id="IPR000073">
    <property type="entry name" value="AB_hydrolase_1"/>
</dbReference>
<dbReference type="Proteomes" id="UP000317894">
    <property type="component" value="Unassembled WGS sequence"/>
</dbReference>
<gene>
    <name evidence="3" type="ORF">FMM06_02540</name>
</gene>
<feature type="domain" description="AB hydrolase-1" evidence="2">
    <location>
        <begin position="21"/>
        <end position="256"/>
    </location>
</feature>
<dbReference type="EMBL" id="VJWA01000001">
    <property type="protein sequence ID" value="TRW17099.1"/>
    <property type="molecule type" value="Genomic_DNA"/>
</dbReference>
<dbReference type="OrthoDB" id="9779853at2"/>
<dbReference type="PANTHER" id="PTHR43433">
    <property type="entry name" value="HYDROLASE, ALPHA/BETA FOLD FAMILY PROTEIN"/>
    <property type="match status" value="1"/>
</dbReference>
<dbReference type="Gene3D" id="3.40.50.1820">
    <property type="entry name" value="alpha/beta hydrolase"/>
    <property type="match status" value="1"/>
</dbReference>
<dbReference type="GO" id="GO:0016787">
    <property type="term" value="F:hydrolase activity"/>
    <property type="evidence" value="ECO:0007669"/>
    <property type="project" value="UniProtKB-KW"/>
</dbReference>
<dbReference type="InterPro" id="IPR029058">
    <property type="entry name" value="AB_hydrolase_fold"/>
</dbReference>
<evidence type="ECO:0000259" key="2">
    <source>
        <dbReference type="Pfam" id="PF00561"/>
    </source>
</evidence>
<dbReference type="RefSeq" id="WP_143554644.1">
    <property type="nucleotide sequence ID" value="NZ_VJWA01000001.1"/>
</dbReference>
<comment type="caution">
    <text evidence="3">The sequence shown here is derived from an EMBL/GenBank/DDBJ whole genome shotgun (WGS) entry which is preliminary data.</text>
</comment>
<dbReference type="PANTHER" id="PTHR43433:SF4">
    <property type="entry name" value="NON-HEME CHLOROPEROXIDASE-RELATED"/>
    <property type="match status" value="1"/>
</dbReference>
<evidence type="ECO:0000256" key="1">
    <source>
        <dbReference type="ARBA" id="ARBA00038128"/>
    </source>
</evidence>
<evidence type="ECO:0000313" key="4">
    <source>
        <dbReference type="Proteomes" id="UP000317894"/>
    </source>
</evidence>
<sequence length="276" mass="29355">MPYVEGSDGAELYIKEWGDGPAVVLLHGWPLNADSWDDQAYAIANAGFRVIAYDRRGFGRSEQAWDGYDYDTLADDLAAVIEATEADNPVLIGFSMGGGEVARFLTRFPGQARAAVLVASVVPYLLQDGTNPDGAPEAVFDEIKAGILEDRPKFLAGFMKSFYGAGLISSPVSAEVIDWSTSLALQAGLKGTLDCVDAFAKTDFRPDLASFTVPTLIIHGTADKTVPIDISGRAAARAIPGSQLIEYDGAPHGLLATHKDKVTADLLTFLRGLDAA</sequence>
<protein>
    <submittedName>
        <fullName evidence="3">Alpha/beta hydrolase</fullName>
    </submittedName>
</protein>
<keyword evidence="3" id="KW-0378">Hydrolase</keyword>
<organism evidence="3 4">
    <name type="scientific">Glacieibacterium frigidum</name>
    <dbReference type="NCBI Taxonomy" id="2593303"/>
    <lineage>
        <taxon>Bacteria</taxon>
        <taxon>Pseudomonadati</taxon>
        <taxon>Pseudomonadota</taxon>
        <taxon>Alphaproteobacteria</taxon>
        <taxon>Sphingomonadales</taxon>
        <taxon>Sphingosinicellaceae</taxon>
        <taxon>Glacieibacterium</taxon>
    </lineage>
</organism>
<dbReference type="SUPFAM" id="SSF53474">
    <property type="entry name" value="alpha/beta-Hydrolases"/>
    <property type="match status" value="1"/>
</dbReference>
<reference evidence="3 4" key="1">
    <citation type="submission" date="2019-07" db="EMBL/GenBank/DDBJ databases">
        <title>Novel species isolated from glacier.</title>
        <authorList>
            <person name="Liu Q."/>
            <person name="Xin Y.-H."/>
        </authorList>
    </citation>
    <scope>NUCLEOTIDE SEQUENCE [LARGE SCALE GENOMIC DNA]</scope>
    <source>
        <strain evidence="3 4">LB1R16</strain>
    </source>
</reference>
<dbReference type="InterPro" id="IPR050471">
    <property type="entry name" value="AB_hydrolase"/>
</dbReference>
<keyword evidence="4" id="KW-1185">Reference proteome</keyword>
<dbReference type="PRINTS" id="PR00412">
    <property type="entry name" value="EPOXHYDRLASE"/>
</dbReference>
<proteinExistence type="inferred from homology"/>
<dbReference type="AlphaFoldDB" id="A0A552UFY3"/>
<name>A0A552UFY3_9SPHN</name>
<accession>A0A552UFY3</accession>
<dbReference type="FunFam" id="3.40.50.1820:FF:000205">
    <property type="entry name" value="Non-haem bromoperoxidase BPO-A2"/>
    <property type="match status" value="1"/>
</dbReference>
<dbReference type="PRINTS" id="PR00111">
    <property type="entry name" value="ABHYDROLASE"/>
</dbReference>
<dbReference type="Pfam" id="PF00561">
    <property type="entry name" value="Abhydrolase_1"/>
    <property type="match status" value="1"/>
</dbReference>
<dbReference type="InterPro" id="IPR000639">
    <property type="entry name" value="Epox_hydrolase-like"/>
</dbReference>